<evidence type="ECO:0000256" key="4">
    <source>
        <dbReference type="SAM" id="SignalP"/>
    </source>
</evidence>
<dbReference type="GO" id="GO:0036503">
    <property type="term" value="P:ERAD pathway"/>
    <property type="evidence" value="ECO:0007669"/>
    <property type="project" value="TreeGrafter"/>
</dbReference>
<feature type="chain" id="PRO_5005202231" description="Long chronological lifespan protein 2" evidence="4">
    <location>
        <begin position="21"/>
        <end position="115"/>
    </location>
</feature>
<evidence type="ECO:0000256" key="3">
    <source>
        <dbReference type="ARBA" id="ARBA00022729"/>
    </source>
</evidence>
<sequence length="115" mass="12762">MLSWIFTFLLFVFLTPLASAQFNFFDMFGHGQQQQRHGGSPSSQWAAHADSVQCSDYLCPETLVCVTNPADCPCPNVEDEKCLIPDARDRDSATVVCVRGSEGCAEVERLASKWK</sequence>
<dbReference type="EMBL" id="KQ085884">
    <property type="protein sequence ID" value="KLO19867.1"/>
    <property type="molecule type" value="Genomic_DNA"/>
</dbReference>
<dbReference type="Proteomes" id="UP000053477">
    <property type="component" value="Unassembled WGS sequence"/>
</dbReference>
<proteinExistence type="inferred from homology"/>
<keyword evidence="6" id="KW-1185">Reference proteome</keyword>
<dbReference type="InParanoid" id="A0A0H2S6J0"/>
<comment type="similarity">
    <text evidence="1">Belongs to the LCL2 family.</text>
</comment>
<dbReference type="STRING" id="27342.A0A0H2S6J0"/>
<feature type="signal peptide" evidence="4">
    <location>
        <begin position="1"/>
        <end position="20"/>
    </location>
</feature>
<accession>A0A0H2S6J0</accession>
<dbReference type="PANTHER" id="PTHR38425:SF1">
    <property type="entry name" value="LONG CHRONOLOGICAL LIFESPAN PROTEIN 2"/>
    <property type="match status" value="1"/>
</dbReference>
<dbReference type="InterPro" id="IPR034543">
    <property type="entry name" value="LCL2"/>
</dbReference>
<dbReference type="PANTHER" id="PTHR38425">
    <property type="entry name" value="LONG CHRONOLOGICAL LIFESPAN PROTEIN 2"/>
    <property type="match status" value="1"/>
</dbReference>
<evidence type="ECO:0000256" key="1">
    <source>
        <dbReference type="ARBA" id="ARBA00010545"/>
    </source>
</evidence>
<gene>
    <name evidence="5" type="ORF">SCHPADRAFT_817371</name>
</gene>
<evidence type="ECO:0000313" key="5">
    <source>
        <dbReference type="EMBL" id="KLO19867.1"/>
    </source>
</evidence>
<protein>
    <recommendedName>
        <fullName evidence="2">Long chronological lifespan protein 2</fullName>
    </recommendedName>
</protein>
<keyword evidence="3 4" id="KW-0732">Signal</keyword>
<dbReference type="OrthoDB" id="2234316at2759"/>
<reference evidence="5 6" key="1">
    <citation type="submission" date="2015-04" db="EMBL/GenBank/DDBJ databases">
        <title>Complete genome sequence of Schizopora paradoxa KUC8140, a cosmopolitan wood degrader in East Asia.</title>
        <authorList>
            <consortium name="DOE Joint Genome Institute"/>
            <person name="Min B."/>
            <person name="Park H."/>
            <person name="Jang Y."/>
            <person name="Kim J.-J."/>
            <person name="Kim K.H."/>
            <person name="Pangilinan J."/>
            <person name="Lipzen A."/>
            <person name="Riley R."/>
            <person name="Grigoriev I.V."/>
            <person name="Spatafora J.W."/>
            <person name="Choi I.-G."/>
        </authorList>
    </citation>
    <scope>NUCLEOTIDE SEQUENCE [LARGE SCALE GENOMIC DNA]</scope>
    <source>
        <strain evidence="5 6">KUC8140</strain>
    </source>
</reference>
<evidence type="ECO:0000313" key="6">
    <source>
        <dbReference type="Proteomes" id="UP000053477"/>
    </source>
</evidence>
<evidence type="ECO:0000256" key="2">
    <source>
        <dbReference type="ARBA" id="ARBA00018534"/>
    </source>
</evidence>
<name>A0A0H2S6J0_9AGAM</name>
<organism evidence="5 6">
    <name type="scientific">Schizopora paradoxa</name>
    <dbReference type="NCBI Taxonomy" id="27342"/>
    <lineage>
        <taxon>Eukaryota</taxon>
        <taxon>Fungi</taxon>
        <taxon>Dikarya</taxon>
        <taxon>Basidiomycota</taxon>
        <taxon>Agaricomycotina</taxon>
        <taxon>Agaricomycetes</taxon>
        <taxon>Hymenochaetales</taxon>
        <taxon>Schizoporaceae</taxon>
        <taxon>Schizopora</taxon>
    </lineage>
</organism>
<dbReference type="AlphaFoldDB" id="A0A0H2S6J0"/>